<feature type="signal peptide" evidence="1">
    <location>
        <begin position="1"/>
        <end position="28"/>
    </location>
</feature>
<dbReference type="RefSeq" id="WP_094546823.1">
    <property type="nucleotide sequence ID" value="NZ_MQWB01000001.1"/>
</dbReference>
<accession>A0A259TXS9</accession>
<dbReference type="Proteomes" id="UP000216446">
    <property type="component" value="Unassembled WGS sequence"/>
</dbReference>
<dbReference type="InterPro" id="IPR038636">
    <property type="entry name" value="Wzi_sf"/>
</dbReference>
<sequence length="563" mass="60924">MSTRRFLALVLASGVLVVSGLGASGAMAQTGAVGSPEIVPAEHGVYALLHAQRVAGRLPGYRHEVLPLARGTVLAHLDSLRDQPLAPGARRWVDAYRREFAPPLEAVHAFVGDGDAGLLDISAERYLAFVRTDDGEFRIGARGGIQGRTSRGLTATQRPLEAASGAALLPELSLGGHWRDVVGFTSHTFNGLQVTGDSRVLQADPDLEPLYYVSVTDVPPGSFDRATASVRVARGPFSAEIANERLRIGPSASQPLILASGVDYFPFVRAGIETRPVRYQFVHAALSDQSRFVAEDGDFFLQSPERYFAMHRFEAHARWGSVAFTEAVVYGQRGPEIAYLNPVFPIKPAEHALWDRDNSLFAADAVLRPLAGVELYGTYLADDLNFSRIGETVNNNNKWAAQAGASVAALGATAFAEYTRIEPFVYTHRFVADGSYFNSYTHNGFGLGHPLGPNADQWLAGLEAWLPGGLRAKGAVRYARRGENTVDASGAPVIVGGDVSLGAQPDPFVKDFLSGEVFTGPGVELDVTWEPVNSLQTRLFLDWQSWDPGEDRFFLRFQASVAL</sequence>
<evidence type="ECO:0008006" key="4">
    <source>
        <dbReference type="Google" id="ProtNLM"/>
    </source>
</evidence>
<gene>
    <name evidence="2" type="ORF">BSZ36_05615</name>
</gene>
<proteinExistence type="predicted"/>
<keyword evidence="3" id="KW-1185">Reference proteome</keyword>
<evidence type="ECO:0000313" key="3">
    <source>
        <dbReference type="Proteomes" id="UP000216446"/>
    </source>
</evidence>
<dbReference type="InParanoid" id="A0A259TXS9"/>
<dbReference type="EMBL" id="MQWB01000001">
    <property type="protein sequence ID" value="OZC02500.1"/>
    <property type="molecule type" value="Genomic_DNA"/>
</dbReference>
<evidence type="ECO:0000313" key="2">
    <source>
        <dbReference type="EMBL" id="OZC02500.1"/>
    </source>
</evidence>
<comment type="caution">
    <text evidence="2">The sequence shown here is derived from an EMBL/GenBank/DDBJ whole genome shotgun (WGS) entry which is preliminary data.</text>
</comment>
<keyword evidence="1" id="KW-0732">Signal</keyword>
<reference evidence="2 3" key="1">
    <citation type="submission" date="2016-11" db="EMBL/GenBank/DDBJ databases">
        <title>Study of marine rhodopsin-containing bacteria.</title>
        <authorList>
            <person name="Yoshizawa S."/>
            <person name="Kumagai Y."/>
            <person name="Kogure K."/>
        </authorList>
    </citation>
    <scope>NUCLEOTIDE SEQUENCE [LARGE SCALE GENOMIC DNA]</scope>
    <source>
        <strain evidence="2 3">SG-29</strain>
    </source>
</reference>
<name>A0A259TXS9_9BACT</name>
<organism evidence="2 3">
    <name type="scientific">Rubricoccus marinus</name>
    <dbReference type="NCBI Taxonomy" id="716817"/>
    <lineage>
        <taxon>Bacteria</taxon>
        <taxon>Pseudomonadati</taxon>
        <taxon>Rhodothermota</taxon>
        <taxon>Rhodothermia</taxon>
        <taxon>Rhodothermales</taxon>
        <taxon>Rubricoccaceae</taxon>
        <taxon>Rubricoccus</taxon>
    </lineage>
</organism>
<feature type="chain" id="PRO_5013396942" description="Capsule assembly Wzi family protein" evidence="1">
    <location>
        <begin position="29"/>
        <end position="563"/>
    </location>
</feature>
<evidence type="ECO:0000256" key="1">
    <source>
        <dbReference type="SAM" id="SignalP"/>
    </source>
</evidence>
<dbReference type="OrthoDB" id="9808260at2"/>
<protein>
    <recommendedName>
        <fullName evidence="4">Capsule assembly Wzi family protein</fullName>
    </recommendedName>
</protein>
<dbReference type="Gene3D" id="2.40.160.130">
    <property type="entry name" value="Capsule assembly protein Wzi"/>
    <property type="match status" value="1"/>
</dbReference>
<dbReference type="AlphaFoldDB" id="A0A259TXS9"/>